<evidence type="ECO:0000256" key="5">
    <source>
        <dbReference type="SAM" id="MobiDB-lite"/>
    </source>
</evidence>
<feature type="domain" description="Mop" evidence="7">
    <location>
        <begin position="313"/>
        <end position="377"/>
    </location>
</feature>
<dbReference type="AlphaFoldDB" id="A0A6J7QWF7"/>
<dbReference type="Pfam" id="PF00005">
    <property type="entry name" value="ABC_tran"/>
    <property type="match status" value="1"/>
</dbReference>
<dbReference type="Pfam" id="PF03459">
    <property type="entry name" value="TOBE"/>
    <property type="match status" value="1"/>
</dbReference>
<dbReference type="PANTHER" id="PTHR42781">
    <property type="entry name" value="SPERMIDINE/PUTRESCINE IMPORT ATP-BINDING PROTEIN POTA"/>
    <property type="match status" value="1"/>
</dbReference>
<evidence type="ECO:0000256" key="4">
    <source>
        <dbReference type="ARBA" id="ARBA00022840"/>
    </source>
</evidence>
<dbReference type="GO" id="GO:0005524">
    <property type="term" value="F:ATP binding"/>
    <property type="evidence" value="ECO:0007669"/>
    <property type="project" value="UniProtKB-KW"/>
</dbReference>
<evidence type="ECO:0000256" key="2">
    <source>
        <dbReference type="ARBA" id="ARBA00022505"/>
    </source>
</evidence>
<dbReference type="PANTHER" id="PTHR42781:SF4">
    <property type="entry name" value="SPERMIDINE_PUTRESCINE IMPORT ATP-BINDING PROTEIN POTA"/>
    <property type="match status" value="1"/>
</dbReference>
<dbReference type="InterPro" id="IPR004606">
    <property type="entry name" value="Mop_domain"/>
</dbReference>
<evidence type="ECO:0000256" key="1">
    <source>
        <dbReference type="ARBA" id="ARBA00022448"/>
    </source>
</evidence>
<dbReference type="Gene3D" id="2.40.50.100">
    <property type="match status" value="1"/>
</dbReference>
<feature type="region of interest" description="Disordered" evidence="5">
    <location>
        <begin position="1"/>
        <end position="20"/>
    </location>
</feature>
<dbReference type="SMART" id="SM00382">
    <property type="entry name" value="AAA"/>
    <property type="match status" value="1"/>
</dbReference>
<feature type="domain" description="ABC transporter" evidence="6">
    <location>
        <begin position="25"/>
        <end position="263"/>
    </location>
</feature>
<dbReference type="InterPro" id="IPR027417">
    <property type="entry name" value="P-loop_NTPase"/>
</dbReference>
<evidence type="ECO:0000259" key="7">
    <source>
        <dbReference type="PROSITE" id="PS51866"/>
    </source>
</evidence>
<dbReference type="EMBL" id="CAFBPU010000002">
    <property type="protein sequence ID" value="CAB5018454.1"/>
    <property type="molecule type" value="Genomic_DNA"/>
</dbReference>
<dbReference type="PROSITE" id="PS51866">
    <property type="entry name" value="MOP"/>
    <property type="match status" value="1"/>
</dbReference>
<dbReference type="PROSITE" id="PS00211">
    <property type="entry name" value="ABC_TRANSPORTER_1"/>
    <property type="match status" value="1"/>
</dbReference>
<dbReference type="InterPro" id="IPR050093">
    <property type="entry name" value="ABC_SmlMolc_Importer"/>
</dbReference>
<keyword evidence="1" id="KW-0813">Transport</keyword>
<dbReference type="PROSITE" id="PS50893">
    <property type="entry name" value="ABC_TRANSPORTER_2"/>
    <property type="match status" value="1"/>
</dbReference>
<dbReference type="InterPro" id="IPR003593">
    <property type="entry name" value="AAA+_ATPase"/>
</dbReference>
<sequence length="378" mass="39807">MAADGGVGMTRAMPVPSVPGGRAPAETFGLSGRIGVEREGFSLDVALDVEPGEVVGVLGPNGAGKSTLLRAICGLVPLTHGRIMLGDAVLDDPEADVMMPVNRRGIGVVFQEYRLFEHVSVLDNVAFGPRSSGSSRAAARLVAHPWLDRLGLADLAQRKPSQLSGGQAQRVALARALACNPMALLLDEPLAALDASTRLEVRSELRDHLRDFAGPTIVVTHDAIDALVLADRIVVIEDGLITQQGQALEVARRPATDYVARLLGLNLLRGHAIDGEVTVDGGGLLHVADRSVFGGVLVAIRPNAILLHADRPDGSARNVWTGTVDGIEVIGDRVRVTVVGPPTVMVDVTSGAIAELHLARGDRVWLSAKATELEVYRG</sequence>
<evidence type="ECO:0000313" key="8">
    <source>
        <dbReference type="EMBL" id="CAB5018454.1"/>
    </source>
</evidence>
<keyword evidence="3" id="KW-0547">Nucleotide-binding</keyword>
<dbReference type="InterPro" id="IPR017871">
    <property type="entry name" value="ABC_transporter-like_CS"/>
</dbReference>
<gene>
    <name evidence="8" type="ORF">UFOPK4150_00086</name>
</gene>
<keyword evidence="4" id="KW-0067">ATP-binding</keyword>
<organism evidence="8">
    <name type="scientific">freshwater metagenome</name>
    <dbReference type="NCBI Taxonomy" id="449393"/>
    <lineage>
        <taxon>unclassified sequences</taxon>
        <taxon>metagenomes</taxon>
        <taxon>ecological metagenomes</taxon>
    </lineage>
</organism>
<dbReference type="SUPFAM" id="SSF50331">
    <property type="entry name" value="MOP-like"/>
    <property type="match status" value="1"/>
</dbReference>
<accession>A0A6J7QWF7</accession>
<protein>
    <submittedName>
        <fullName evidence="8">Unannotated protein</fullName>
    </submittedName>
</protein>
<dbReference type="GO" id="GO:0016887">
    <property type="term" value="F:ATP hydrolysis activity"/>
    <property type="evidence" value="ECO:0007669"/>
    <property type="project" value="InterPro"/>
</dbReference>
<dbReference type="Gene3D" id="3.40.50.300">
    <property type="entry name" value="P-loop containing nucleotide triphosphate hydrolases"/>
    <property type="match status" value="1"/>
</dbReference>
<dbReference type="GO" id="GO:0015689">
    <property type="term" value="P:molybdate ion transport"/>
    <property type="evidence" value="ECO:0007669"/>
    <property type="project" value="InterPro"/>
</dbReference>
<evidence type="ECO:0000256" key="3">
    <source>
        <dbReference type="ARBA" id="ARBA00022741"/>
    </source>
</evidence>
<reference evidence="8" key="1">
    <citation type="submission" date="2020-05" db="EMBL/GenBank/DDBJ databases">
        <authorList>
            <person name="Chiriac C."/>
            <person name="Salcher M."/>
            <person name="Ghai R."/>
            <person name="Kavagutti S V."/>
        </authorList>
    </citation>
    <scope>NUCLEOTIDE SEQUENCE</scope>
</reference>
<dbReference type="InterPro" id="IPR003439">
    <property type="entry name" value="ABC_transporter-like_ATP-bd"/>
</dbReference>
<evidence type="ECO:0000259" key="6">
    <source>
        <dbReference type="PROSITE" id="PS50893"/>
    </source>
</evidence>
<dbReference type="InterPro" id="IPR008995">
    <property type="entry name" value="Mo/tungstate-bd_C_term_dom"/>
</dbReference>
<dbReference type="SUPFAM" id="SSF52540">
    <property type="entry name" value="P-loop containing nucleoside triphosphate hydrolases"/>
    <property type="match status" value="1"/>
</dbReference>
<name>A0A6J7QWF7_9ZZZZ</name>
<proteinExistence type="predicted"/>
<dbReference type="InterPro" id="IPR005116">
    <property type="entry name" value="Transp-assoc_OB_typ1"/>
</dbReference>
<keyword evidence="2" id="KW-0500">Molybdenum</keyword>